<keyword evidence="1 2" id="KW-0238">DNA-binding</keyword>
<dbReference type="PATRIC" id="fig|2041.4.peg.2895"/>
<protein>
    <recommendedName>
        <fullName evidence="3">HTH tetR-type domain-containing protein</fullName>
    </recommendedName>
</protein>
<gene>
    <name evidence="4" type="ORF">AERYTH_13885</name>
</gene>
<evidence type="ECO:0000259" key="3">
    <source>
        <dbReference type="PROSITE" id="PS50977"/>
    </source>
</evidence>
<dbReference type="OrthoDB" id="4823039at2"/>
<evidence type="ECO:0000313" key="5">
    <source>
        <dbReference type="Proteomes" id="UP000067689"/>
    </source>
</evidence>
<reference evidence="4 5" key="1">
    <citation type="journal article" date="1991" name="Int. J. Syst. Bacteriol.">
        <title>Description of the erythromycin-producing bacterium Arthrobacter sp. strain NRRL B-3381 as Aeromicrobium erythreum gen. nov., sp. nov.</title>
        <authorList>
            <person name="Miller E.S."/>
            <person name="Woese C.R."/>
            <person name="Brenner S."/>
        </authorList>
    </citation>
    <scope>NUCLEOTIDE SEQUENCE [LARGE SCALE GENOMIC DNA]</scope>
    <source>
        <strain evidence="4 5">AR18</strain>
    </source>
</reference>
<dbReference type="InterPro" id="IPR009057">
    <property type="entry name" value="Homeodomain-like_sf"/>
</dbReference>
<sequence>MPRAYRSPTRDAVAAATRRRIVEAAGTLFVRDGYAATSMQAIAAEAGTSVQTVHAHGPKHALLVAAHELTLAGDEGRHPLAERPELVDIMAEPDTGVAIERYVDFLVEANLRSAALLHAMVSAADVDARVRSAVQDLEERRHRDMTIAAGWFVARGRLRADQASEAADLLGLVVGPEPWIHLVRERGWTPTRYGVWLRRQLDELGAALDG</sequence>
<dbReference type="Pfam" id="PF00440">
    <property type="entry name" value="TetR_N"/>
    <property type="match status" value="1"/>
</dbReference>
<dbReference type="PANTHER" id="PTHR30055">
    <property type="entry name" value="HTH-TYPE TRANSCRIPTIONAL REGULATOR RUTR"/>
    <property type="match status" value="1"/>
</dbReference>
<dbReference type="SUPFAM" id="SSF46689">
    <property type="entry name" value="Homeodomain-like"/>
    <property type="match status" value="1"/>
</dbReference>
<feature type="domain" description="HTH tetR-type" evidence="3">
    <location>
        <begin position="15"/>
        <end position="75"/>
    </location>
</feature>
<evidence type="ECO:0000313" key="4">
    <source>
        <dbReference type="EMBL" id="ALX05711.1"/>
    </source>
</evidence>
<dbReference type="KEGG" id="aer:AERYTH_13885"/>
<dbReference type="GO" id="GO:0003700">
    <property type="term" value="F:DNA-binding transcription factor activity"/>
    <property type="evidence" value="ECO:0007669"/>
    <property type="project" value="TreeGrafter"/>
</dbReference>
<dbReference type="PANTHER" id="PTHR30055:SF226">
    <property type="entry name" value="HTH-TYPE TRANSCRIPTIONAL REGULATOR PKSA"/>
    <property type="match status" value="1"/>
</dbReference>
<dbReference type="InterPro" id="IPR001647">
    <property type="entry name" value="HTH_TetR"/>
</dbReference>
<organism evidence="4 5">
    <name type="scientific">Aeromicrobium erythreum</name>
    <dbReference type="NCBI Taxonomy" id="2041"/>
    <lineage>
        <taxon>Bacteria</taxon>
        <taxon>Bacillati</taxon>
        <taxon>Actinomycetota</taxon>
        <taxon>Actinomycetes</taxon>
        <taxon>Propionibacteriales</taxon>
        <taxon>Nocardioidaceae</taxon>
        <taxon>Aeromicrobium</taxon>
    </lineage>
</organism>
<dbReference type="STRING" id="2041.AERYTH_13885"/>
<feature type="DNA-binding region" description="H-T-H motif" evidence="2">
    <location>
        <begin position="38"/>
        <end position="57"/>
    </location>
</feature>
<dbReference type="InterPro" id="IPR050109">
    <property type="entry name" value="HTH-type_TetR-like_transc_reg"/>
</dbReference>
<dbReference type="GO" id="GO:0000976">
    <property type="term" value="F:transcription cis-regulatory region binding"/>
    <property type="evidence" value="ECO:0007669"/>
    <property type="project" value="TreeGrafter"/>
</dbReference>
<name>A0A0U4C429_9ACTN</name>
<dbReference type="RefSeq" id="WP_067859931.1">
    <property type="nucleotide sequence ID" value="NZ_CP011502.1"/>
</dbReference>
<dbReference type="AlphaFoldDB" id="A0A0U4C429"/>
<dbReference type="EMBL" id="CP011502">
    <property type="protein sequence ID" value="ALX05711.1"/>
    <property type="molecule type" value="Genomic_DNA"/>
</dbReference>
<keyword evidence="5" id="KW-1185">Reference proteome</keyword>
<evidence type="ECO:0000256" key="1">
    <source>
        <dbReference type="ARBA" id="ARBA00023125"/>
    </source>
</evidence>
<evidence type="ECO:0000256" key="2">
    <source>
        <dbReference type="PROSITE-ProRule" id="PRU00335"/>
    </source>
</evidence>
<dbReference type="PROSITE" id="PS50977">
    <property type="entry name" value="HTH_TETR_2"/>
    <property type="match status" value="1"/>
</dbReference>
<dbReference type="Proteomes" id="UP000067689">
    <property type="component" value="Chromosome"/>
</dbReference>
<proteinExistence type="predicted"/>
<dbReference type="Gene3D" id="1.10.357.10">
    <property type="entry name" value="Tetracycline Repressor, domain 2"/>
    <property type="match status" value="1"/>
</dbReference>
<accession>A0A0U4C429</accession>